<evidence type="ECO:0000313" key="4">
    <source>
        <dbReference type="Proteomes" id="UP001497644"/>
    </source>
</evidence>
<evidence type="ECO:0000313" key="3">
    <source>
        <dbReference type="EMBL" id="CAL1679951.1"/>
    </source>
</evidence>
<proteinExistence type="predicted"/>
<gene>
    <name evidence="3" type="ORF">LPLAT_LOCUS6052</name>
</gene>
<feature type="region of interest" description="Disordered" evidence="1">
    <location>
        <begin position="485"/>
        <end position="527"/>
    </location>
</feature>
<evidence type="ECO:0000256" key="2">
    <source>
        <dbReference type="SAM" id="SignalP"/>
    </source>
</evidence>
<dbReference type="EMBL" id="OZ034825">
    <property type="protein sequence ID" value="CAL1679951.1"/>
    <property type="molecule type" value="Genomic_DNA"/>
</dbReference>
<dbReference type="PANTHER" id="PTHR22917">
    <property type="entry name" value="HEMOPEXIN DOMAIN-CONTAINING PROTEIN"/>
    <property type="match status" value="1"/>
</dbReference>
<feature type="region of interest" description="Disordered" evidence="1">
    <location>
        <begin position="51"/>
        <end position="204"/>
    </location>
</feature>
<reference evidence="3" key="1">
    <citation type="submission" date="2024-04" db="EMBL/GenBank/DDBJ databases">
        <authorList>
            <consortium name="Molecular Ecology Group"/>
        </authorList>
    </citation>
    <scope>NUCLEOTIDE SEQUENCE</scope>
</reference>
<keyword evidence="2" id="KW-0732">Signal</keyword>
<sequence length="527" mass="53845">MDTKIFALLVFVGVLGSFMEAQAAYFGYPYPYGNGQLRGPTSVNFVEMPRSKREIGDSNGETTTSQATTTTPSSTNPTTTPSSSSTTPSSTTPSSTTPSSTTPSTSPTTTPTTPTTTPTSTSATTPTTTSATTPSTTTPSTTTPESTKSTSKPKKSTDNDVQSRSNFDESEPEDSSKKPGSTSKDDKAPTPGPNYGPGVPGAGFGGFGPGFDPYFGYPGFNSIPGPGPNPNYAWTGTNNAPGYASAGASAGSFAGYPGAGYPGAGYPGAGYPGAGYPGMGYPGMGYPGPGYPMRGQQPTTTESPSVNNRGGFQDNSPSQNTPNYGGVDPYNAGPGFLFPGQFPNFNDPTFDMIKQIQAQIEAQHQAIGKSITPHHANRGEAFAYSTPNYAYSNAQRNMNNMGRRPTFDGSGVGNSNMDLHNRLANDAANYGGGSYGGGSYGVPQVASASIGLGPGGGFQAGQISPAAPGIESRFAEELPAPSGNSFGVFASSSSSSMTGPDGKPIGHKSSVTGVNDNGKISYHSVHD</sequence>
<feature type="compositionally biased region" description="Polar residues" evidence="1">
    <location>
        <begin position="296"/>
        <end position="323"/>
    </location>
</feature>
<keyword evidence="4" id="KW-1185">Reference proteome</keyword>
<feature type="region of interest" description="Disordered" evidence="1">
    <location>
        <begin position="293"/>
        <end position="328"/>
    </location>
</feature>
<organism evidence="3 4">
    <name type="scientific">Lasius platythorax</name>
    <dbReference type="NCBI Taxonomy" id="488582"/>
    <lineage>
        <taxon>Eukaryota</taxon>
        <taxon>Metazoa</taxon>
        <taxon>Ecdysozoa</taxon>
        <taxon>Arthropoda</taxon>
        <taxon>Hexapoda</taxon>
        <taxon>Insecta</taxon>
        <taxon>Pterygota</taxon>
        <taxon>Neoptera</taxon>
        <taxon>Endopterygota</taxon>
        <taxon>Hymenoptera</taxon>
        <taxon>Apocrita</taxon>
        <taxon>Aculeata</taxon>
        <taxon>Formicoidea</taxon>
        <taxon>Formicidae</taxon>
        <taxon>Formicinae</taxon>
        <taxon>Lasius</taxon>
        <taxon>Lasius</taxon>
    </lineage>
</organism>
<name>A0AAV2NLL1_9HYME</name>
<dbReference type="AlphaFoldDB" id="A0AAV2NLL1"/>
<dbReference type="InterPro" id="IPR051298">
    <property type="entry name" value="Heme_transport/Cell_adhesion"/>
</dbReference>
<dbReference type="Proteomes" id="UP001497644">
    <property type="component" value="Chromosome 2"/>
</dbReference>
<evidence type="ECO:0000256" key="1">
    <source>
        <dbReference type="SAM" id="MobiDB-lite"/>
    </source>
</evidence>
<protein>
    <submittedName>
        <fullName evidence="3">Uncharacterized protein</fullName>
    </submittedName>
</protein>
<feature type="signal peptide" evidence="2">
    <location>
        <begin position="1"/>
        <end position="23"/>
    </location>
</feature>
<feature type="compositionally biased region" description="Low complexity" evidence="1">
    <location>
        <begin position="62"/>
        <end position="150"/>
    </location>
</feature>
<accession>A0AAV2NLL1</accession>
<feature type="chain" id="PRO_5043808212" evidence="2">
    <location>
        <begin position="24"/>
        <end position="527"/>
    </location>
</feature>
<dbReference type="PANTHER" id="PTHR22917:SF6">
    <property type="entry name" value="EG:8D8.2 PROTEIN-RELATED"/>
    <property type="match status" value="1"/>
</dbReference>